<keyword evidence="1" id="KW-0695">RNA-directed DNA polymerase</keyword>
<name>A0AAV4S9G9_9ARAC</name>
<accession>A0AAV4S9G9</accession>
<keyword evidence="2" id="KW-1185">Reference proteome</keyword>
<dbReference type="GO" id="GO:0003964">
    <property type="term" value="F:RNA-directed DNA polymerase activity"/>
    <property type="evidence" value="ECO:0007669"/>
    <property type="project" value="UniProtKB-KW"/>
</dbReference>
<gene>
    <name evidence="1" type="primary">AVEN_270609_1</name>
    <name evidence="1" type="ORF">CDAR_547041</name>
</gene>
<dbReference type="PANTHER" id="PTHR47331">
    <property type="entry name" value="PHD-TYPE DOMAIN-CONTAINING PROTEIN"/>
    <property type="match status" value="1"/>
</dbReference>
<dbReference type="PANTHER" id="PTHR47331:SF5">
    <property type="entry name" value="RIBONUCLEASE H"/>
    <property type="match status" value="1"/>
</dbReference>
<comment type="caution">
    <text evidence="1">The sequence shown here is derived from an EMBL/GenBank/DDBJ whole genome shotgun (WGS) entry which is preliminary data.</text>
</comment>
<dbReference type="EMBL" id="BPLQ01007257">
    <property type="protein sequence ID" value="GIY29045.1"/>
    <property type="molecule type" value="Genomic_DNA"/>
</dbReference>
<organism evidence="1 2">
    <name type="scientific">Caerostris darwini</name>
    <dbReference type="NCBI Taxonomy" id="1538125"/>
    <lineage>
        <taxon>Eukaryota</taxon>
        <taxon>Metazoa</taxon>
        <taxon>Ecdysozoa</taxon>
        <taxon>Arthropoda</taxon>
        <taxon>Chelicerata</taxon>
        <taxon>Arachnida</taxon>
        <taxon>Araneae</taxon>
        <taxon>Araneomorphae</taxon>
        <taxon>Entelegynae</taxon>
        <taxon>Araneoidea</taxon>
        <taxon>Araneidae</taxon>
        <taxon>Caerostris</taxon>
    </lineage>
</organism>
<sequence>MILDENKFSNLGKLLRVTAWMKRFVDKLIEKTCDSGPLQRLKEAEEYWVRRVQLENYCSDIQFLKRNKPVPPQSKIYSLVPYVDDRIILRVKGRLEPSELFHNEKHPAILPKSKFTDLIISY</sequence>
<proteinExistence type="predicted"/>
<evidence type="ECO:0000313" key="1">
    <source>
        <dbReference type="EMBL" id="GIY29045.1"/>
    </source>
</evidence>
<protein>
    <submittedName>
        <fullName evidence="1">Reverse transcriptase</fullName>
    </submittedName>
</protein>
<keyword evidence="1" id="KW-0808">Transferase</keyword>
<keyword evidence="1" id="KW-0548">Nucleotidyltransferase</keyword>
<dbReference type="Proteomes" id="UP001054837">
    <property type="component" value="Unassembled WGS sequence"/>
</dbReference>
<dbReference type="AlphaFoldDB" id="A0AAV4S9G9"/>
<evidence type="ECO:0000313" key="2">
    <source>
        <dbReference type="Proteomes" id="UP001054837"/>
    </source>
</evidence>
<reference evidence="1 2" key="1">
    <citation type="submission" date="2021-06" db="EMBL/GenBank/DDBJ databases">
        <title>Caerostris darwini draft genome.</title>
        <authorList>
            <person name="Kono N."/>
            <person name="Arakawa K."/>
        </authorList>
    </citation>
    <scope>NUCLEOTIDE SEQUENCE [LARGE SCALE GENOMIC DNA]</scope>
</reference>